<dbReference type="AlphaFoldDB" id="A0A2R5HFW7"/>
<evidence type="ECO:0000256" key="1">
    <source>
        <dbReference type="ARBA" id="ARBA00004651"/>
    </source>
</evidence>
<feature type="domain" description="NarG-like" evidence="15">
    <location>
        <begin position="8"/>
        <end position="225"/>
    </location>
</feature>
<dbReference type="GO" id="GO:0008940">
    <property type="term" value="F:nitrate reductase activity"/>
    <property type="evidence" value="ECO:0007669"/>
    <property type="project" value="InterPro"/>
</dbReference>
<comment type="caution">
    <text evidence="16">The sequence shown here is derived from an EMBL/GenBank/DDBJ whole genome shotgun (WGS) entry which is preliminary data.</text>
</comment>
<evidence type="ECO:0000256" key="10">
    <source>
        <dbReference type="ARBA" id="ARBA00023004"/>
    </source>
</evidence>
<dbReference type="GO" id="GO:0046872">
    <property type="term" value="F:metal ion binding"/>
    <property type="evidence" value="ECO:0007669"/>
    <property type="project" value="UniProtKB-KW"/>
</dbReference>
<dbReference type="GO" id="GO:0009055">
    <property type="term" value="F:electron transfer activity"/>
    <property type="evidence" value="ECO:0007669"/>
    <property type="project" value="TreeGrafter"/>
</dbReference>
<evidence type="ECO:0000256" key="4">
    <source>
        <dbReference type="ARBA" id="ARBA00022617"/>
    </source>
</evidence>
<proteinExistence type="predicted"/>
<organism evidence="16 17">
    <name type="scientific">Lactococcus termiticola</name>
    <dbReference type="NCBI Taxonomy" id="2169526"/>
    <lineage>
        <taxon>Bacteria</taxon>
        <taxon>Bacillati</taxon>
        <taxon>Bacillota</taxon>
        <taxon>Bacilli</taxon>
        <taxon>Lactobacillales</taxon>
        <taxon>Streptococcaceae</taxon>
        <taxon>Lactococcus</taxon>
    </lineage>
</organism>
<accession>A0A2R5HFW7</accession>
<name>A0A2R5HFW7_9LACT</name>
<feature type="binding site" description="axial binding residue" evidence="13">
    <location>
        <position position="56"/>
    </location>
    <ligand>
        <name>heme b</name>
        <dbReference type="ChEBI" id="CHEBI:60344"/>
        <label>1</label>
    </ligand>
    <ligandPart>
        <name>Fe</name>
        <dbReference type="ChEBI" id="CHEBI:18248"/>
    </ligandPart>
</feature>
<keyword evidence="10 13" id="KW-0408">Iron</keyword>
<dbReference type="GO" id="GO:0009325">
    <property type="term" value="C:nitrate reductase complex"/>
    <property type="evidence" value="ECO:0007669"/>
    <property type="project" value="InterPro"/>
</dbReference>
<dbReference type="GO" id="GO:0020037">
    <property type="term" value="F:heme binding"/>
    <property type="evidence" value="ECO:0007669"/>
    <property type="project" value="TreeGrafter"/>
</dbReference>
<sequence>MANFGSFLLWVVFPYAMMLSFVFGTIWRMRKPGSVTAKSSELMEKKTLIWGSILFHLGLLGVLGGHIIGIFIPESWTQAIGISNEIYHKVLALGFGGVFGVMLLIGVITLAYRRFSNPRVFATSSINDNIVIIALTITIVLGMLSSFWAGPMTPGFDYRTTISIWGRTLFVLHPQYELMANIPLFYKLHIICGFAMFGFFPYTRLVHALYVPMQYLTRRFVVYRRYPGKNF</sequence>
<keyword evidence="12 14" id="KW-0472">Membrane</keyword>
<dbReference type="GO" id="GO:0042128">
    <property type="term" value="P:nitrate assimilation"/>
    <property type="evidence" value="ECO:0007669"/>
    <property type="project" value="UniProtKB-KW"/>
</dbReference>
<feature type="binding site" description="axial binding residue" evidence="13">
    <location>
        <position position="207"/>
    </location>
    <ligand>
        <name>heme b</name>
        <dbReference type="ChEBI" id="CHEBI:60344"/>
        <label>1</label>
    </ligand>
    <ligandPart>
        <name>Fe</name>
        <dbReference type="ChEBI" id="CHEBI:18248"/>
    </ligandPart>
</feature>
<dbReference type="InterPro" id="IPR036197">
    <property type="entry name" value="NarG-like_sf"/>
</dbReference>
<evidence type="ECO:0000259" key="15">
    <source>
        <dbReference type="Pfam" id="PF02665"/>
    </source>
</evidence>
<evidence type="ECO:0000313" key="17">
    <source>
        <dbReference type="Proteomes" id="UP000245021"/>
    </source>
</evidence>
<evidence type="ECO:0000256" key="12">
    <source>
        <dbReference type="ARBA" id="ARBA00023136"/>
    </source>
</evidence>
<keyword evidence="8 14" id="KW-1133">Transmembrane helix</keyword>
<keyword evidence="4 13" id="KW-0349">Heme</keyword>
<dbReference type="InterPro" id="IPR003816">
    <property type="entry name" value="Nitrate_red_gam"/>
</dbReference>
<keyword evidence="9" id="KW-0560">Oxidoreductase</keyword>
<dbReference type="EMBL" id="BFFO01000004">
    <property type="protein sequence ID" value="GBG96726.1"/>
    <property type="molecule type" value="Genomic_DNA"/>
</dbReference>
<dbReference type="GO" id="GO:0019645">
    <property type="term" value="P:anaerobic electron transport chain"/>
    <property type="evidence" value="ECO:0007669"/>
    <property type="project" value="TreeGrafter"/>
</dbReference>
<keyword evidence="3" id="KW-1003">Cell membrane</keyword>
<reference evidence="16 17" key="1">
    <citation type="journal article" date="2018" name="Genome Announc.">
        <title>Draft Genome Sequence of Lactococcus sp. Strain NtB2 (JCM 32569), Isolated from the Gut of the Higher Termite Nasutitermes takasagoensis.</title>
        <authorList>
            <person name="Noda S."/>
            <person name="Aihara C."/>
            <person name="Yuki M."/>
            <person name="Ohkuma M."/>
        </authorList>
    </citation>
    <scope>NUCLEOTIDE SEQUENCE [LARGE SCALE GENOMIC DNA]</scope>
    <source>
        <strain evidence="16 17">NtB2</strain>
    </source>
</reference>
<feature type="transmembrane region" description="Helical" evidence="14">
    <location>
        <begin position="6"/>
        <end position="27"/>
    </location>
</feature>
<dbReference type="Pfam" id="PF02665">
    <property type="entry name" value="Nitrate_red_gam"/>
    <property type="match status" value="1"/>
</dbReference>
<dbReference type="Proteomes" id="UP000245021">
    <property type="component" value="Unassembled WGS sequence"/>
</dbReference>
<comment type="subcellular location">
    <subcellularLocation>
        <location evidence="1">Cell membrane</location>
        <topology evidence="1">Multi-pass membrane protein</topology>
    </subcellularLocation>
</comment>
<keyword evidence="6" id="KW-0479">Metal-binding</keyword>
<dbReference type="PANTHER" id="PTHR30598">
    <property type="entry name" value="NITRATE REDUCTASE PRIVATE CHAPERONE, REDOX ENZYME MATURATION PROTEIN REMP FAMILY"/>
    <property type="match status" value="1"/>
</dbReference>
<evidence type="ECO:0000256" key="8">
    <source>
        <dbReference type="ARBA" id="ARBA00022989"/>
    </source>
</evidence>
<feature type="binding site" description="axial binding residue" evidence="13">
    <location>
        <position position="66"/>
    </location>
    <ligand>
        <name>heme b</name>
        <dbReference type="ChEBI" id="CHEBI:60344"/>
        <label>2</label>
    </ligand>
    <ligandPart>
        <name>Fe</name>
        <dbReference type="ChEBI" id="CHEBI:18248"/>
    </ligandPart>
</feature>
<feature type="transmembrane region" description="Helical" evidence="14">
    <location>
        <begin position="130"/>
        <end position="149"/>
    </location>
</feature>
<evidence type="ECO:0000256" key="13">
    <source>
        <dbReference type="PIRSR" id="PIRSR603816-1"/>
    </source>
</evidence>
<keyword evidence="17" id="KW-1185">Reference proteome</keyword>
<protein>
    <submittedName>
        <fullName evidence="16">Nitrate reductase gamma subunit</fullName>
    </submittedName>
</protein>
<keyword evidence="2" id="KW-0813">Transport</keyword>
<keyword evidence="7" id="KW-0249">Electron transport</keyword>
<evidence type="ECO:0000256" key="2">
    <source>
        <dbReference type="ARBA" id="ARBA00022448"/>
    </source>
</evidence>
<dbReference type="PANTHER" id="PTHR30598:SF3">
    <property type="entry name" value="RESPIRATORY NITRATE REDUCTASE 1 GAMMA CHAIN"/>
    <property type="match status" value="1"/>
</dbReference>
<evidence type="ECO:0000256" key="5">
    <source>
        <dbReference type="ARBA" id="ARBA00022692"/>
    </source>
</evidence>
<evidence type="ECO:0000256" key="6">
    <source>
        <dbReference type="ARBA" id="ARBA00022723"/>
    </source>
</evidence>
<keyword evidence="11" id="KW-0534">Nitrate assimilation</keyword>
<keyword evidence="5 14" id="KW-0812">Transmembrane</keyword>
<feature type="binding site" description="axial binding residue" evidence="13">
    <location>
        <position position="189"/>
    </location>
    <ligand>
        <name>heme b</name>
        <dbReference type="ChEBI" id="CHEBI:60344"/>
        <label>1</label>
    </ligand>
    <ligandPart>
        <name>Fe</name>
        <dbReference type="ChEBI" id="CHEBI:18248"/>
    </ligandPart>
</feature>
<dbReference type="FunFam" id="1.20.950.20:FF:000001">
    <property type="entry name" value="Respiratory nitrate reductase subunit gamma"/>
    <property type="match status" value="1"/>
</dbReference>
<evidence type="ECO:0000256" key="14">
    <source>
        <dbReference type="SAM" id="Phobius"/>
    </source>
</evidence>
<dbReference type="Gene3D" id="1.20.950.20">
    <property type="entry name" value="Transmembrane di-heme cytochromes, Chain C"/>
    <property type="match status" value="1"/>
</dbReference>
<evidence type="ECO:0000256" key="7">
    <source>
        <dbReference type="ARBA" id="ARBA00022982"/>
    </source>
</evidence>
<dbReference type="GO" id="GO:0005886">
    <property type="term" value="C:plasma membrane"/>
    <property type="evidence" value="ECO:0007669"/>
    <property type="project" value="UniProtKB-SubCell"/>
</dbReference>
<evidence type="ECO:0000256" key="3">
    <source>
        <dbReference type="ARBA" id="ARBA00022475"/>
    </source>
</evidence>
<dbReference type="OrthoDB" id="9788113at2"/>
<feature type="transmembrane region" description="Helical" evidence="14">
    <location>
        <begin position="48"/>
        <end position="72"/>
    </location>
</feature>
<feature type="transmembrane region" description="Helical" evidence="14">
    <location>
        <begin position="92"/>
        <end position="110"/>
    </location>
</feature>
<evidence type="ECO:0000313" key="16">
    <source>
        <dbReference type="EMBL" id="GBG96726.1"/>
    </source>
</evidence>
<feature type="transmembrane region" description="Helical" evidence="14">
    <location>
        <begin position="188"/>
        <end position="210"/>
    </location>
</feature>
<evidence type="ECO:0000256" key="9">
    <source>
        <dbReference type="ARBA" id="ARBA00023002"/>
    </source>
</evidence>
<dbReference type="InterPro" id="IPR023234">
    <property type="entry name" value="NarG-like_domain"/>
</dbReference>
<dbReference type="InterPro" id="IPR051936">
    <property type="entry name" value="Heme-iron_electron_transfer"/>
</dbReference>
<evidence type="ECO:0000256" key="11">
    <source>
        <dbReference type="ARBA" id="ARBA00023063"/>
    </source>
</evidence>
<dbReference type="RefSeq" id="WP_109245699.1">
    <property type="nucleotide sequence ID" value="NZ_BFFO01000004.1"/>
</dbReference>
<gene>
    <name evidence="16" type="primary">narI</name>
    <name evidence="16" type="ORF">NtB2_00850</name>
</gene>
<dbReference type="NCBIfam" id="TIGR00351">
    <property type="entry name" value="narI"/>
    <property type="match status" value="1"/>
</dbReference>
<dbReference type="SUPFAM" id="SSF103501">
    <property type="entry name" value="Respiratory nitrate reductase 1 gamma chain"/>
    <property type="match status" value="1"/>
</dbReference>